<evidence type="ECO:0000256" key="1">
    <source>
        <dbReference type="ARBA" id="ARBA00022553"/>
    </source>
</evidence>
<evidence type="ECO:0000259" key="3">
    <source>
        <dbReference type="PROSITE" id="PS50110"/>
    </source>
</evidence>
<protein>
    <recommendedName>
        <fullName evidence="3">Response regulatory domain-containing protein</fullName>
    </recommendedName>
</protein>
<dbReference type="RefSeq" id="WP_068661043.1">
    <property type="nucleotide sequence ID" value="NZ_CP017770.1"/>
</dbReference>
<dbReference type="GO" id="GO:0000160">
    <property type="term" value="P:phosphorelay signal transduction system"/>
    <property type="evidence" value="ECO:0007669"/>
    <property type="project" value="InterPro"/>
</dbReference>
<dbReference type="Pfam" id="PF00072">
    <property type="entry name" value="Response_reg"/>
    <property type="match status" value="1"/>
</dbReference>
<keyword evidence="5" id="KW-1185">Reference proteome</keyword>
<dbReference type="STRING" id="1763538.LPB68_16340"/>
<gene>
    <name evidence="4" type="ORF">PNBC_19210</name>
</gene>
<dbReference type="PANTHER" id="PTHR44591:SF21">
    <property type="entry name" value="TWO-COMPONENT RESPONSE REGULATOR"/>
    <property type="match status" value="1"/>
</dbReference>
<dbReference type="PROSITE" id="PS50110">
    <property type="entry name" value="RESPONSE_REGULATORY"/>
    <property type="match status" value="1"/>
</dbReference>
<organism evidence="4 5">
    <name type="scientific">Paenibacillus crassostreae</name>
    <dbReference type="NCBI Taxonomy" id="1763538"/>
    <lineage>
        <taxon>Bacteria</taxon>
        <taxon>Bacillati</taxon>
        <taxon>Bacillota</taxon>
        <taxon>Bacilli</taxon>
        <taxon>Bacillales</taxon>
        <taxon>Paenibacillaceae</taxon>
        <taxon>Paenibacillus</taxon>
    </lineage>
</organism>
<evidence type="ECO:0000313" key="5">
    <source>
        <dbReference type="Proteomes" id="UP000077134"/>
    </source>
</evidence>
<dbReference type="Gene3D" id="3.40.50.2300">
    <property type="match status" value="1"/>
</dbReference>
<dbReference type="InterPro" id="IPR050595">
    <property type="entry name" value="Bact_response_regulator"/>
</dbReference>
<dbReference type="SUPFAM" id="SSF52172">
    <property type="entry name" value="CheY-like"/>
    <property type="match status" value="1"/>
</dbReference>
<dbReference type="AlphaFoldDB" id="A0A167AU73"/>
<comment type="caution">
    <text evidence="4">The sequence shown here is derived from an EMBL/GenBank/DDBJ whole genome shotgun (WGS) entry which is preliminary data.</text>
</comment>
<proteinExistence type="predicted"/>
<reference evidence="4 5" key="1">
    <citation type="submission" date="2016-02" db="EMBL/GenBank/DDBJ databases">
        <title>Paenibacillus sp. LPB0068, isolated from Crassostrea gigas.</title>
        <authorList>
            <person name="Shin S.-K."/>
            <person name="Yi H."/>
        </authorList>
    </citation>
    <scope>NUCLEOTIDE SEQUENCE [LARGE SCALE GENOMIC DNA]</scope>
    <source>
        <strain evidence="4 5">LPB0068</strain>
    </source>
</reference>
<name>A0A167AU73_9BACL</name>
<dbReference type="SMART" id="SM00448">
    <property type="entry name" value="REC"/>
    <property type="match status" value="1"/>
</dbReference>
<dbReference type="PANTHER" id="PTHR44591">
    <property type="entry name" value="STRESS RESPONSE REGULATOR PROTEIN 1"/>
    <property type="match status" value="1"/>
</dbReference>
<evidence type="ECO:0000256" key="2">
    <source>
        <dbReference type="PROSITE-ProRule" id="PRU00169"/>
    </source>
</evidence>
<dbReference type="KEGG" id="pcx:LPB68_16340"/>
<dbReference type="InterPro" id="IPR001789">
    <property type="entry name" value="Sig_transdc_resp-reg_receiver"/>
</dbReference>
<dbReference type="OrthoDB" id="9808843at2"/>
<feature type="domain" description="Response regulatory" evidence="3">
    <location>
        <begin position="3"/>
        <end position="117"/>
    </location>
</feature>
<dbReference type="Proteomes" id="UP000077134">
    <property type="component" value="Unassembled WGS sequence"/>
</dbReference>
<evidence type="ECO:0000313" key="4">
    <source>
        <dbReference type="EMBL" id="OAB71430.1"/>
    </source>
</evidence>
<dbReference type="EMBL" id="LSFN01000039">
    <property type="protein sequence ID" value="OAB71430.1"/>
    <property type="molecule type" value="Genomic_DNA"/>
</dbReference>
<dbReference type="InterPro" id="IPR011006">
    <property type="entry name" value="CheY-like_superfamily"/>
</dbReference>
<feature type="modified residue" description="4-aspartylphosphate" evidence="2">
    <location>
        <position position="53"/>
    </location>
</feature>
<accession>A0A167AU73</accession>
<sequence length="119" mass="13099">MARIMIADDSPSVRFLISILVTQAGHEVVLQANNGREALNVYFETNPDLLIVDFQMPIMDGISLIEEITKVDPDAKILMCTGSIEKLQCDSRMNKGVTVIAKPFDNKDFIEAVSTALAN</sequence>
<keyword evidence="1 2" id="KW-0597">Phosphoprotein</keyword>